<feature type="binding site" evidence="5">
    <location>
        <position position="310"/>
    </location>
    <ligand>
        <name>pyridoxal 5'-phosphate</name>
        <dbReference type="ChEBI" id="CHEBI:597326"/>
    </ligand>
</feature>
<dbReference type="InterPro" id="IPR005814">
    <property type="entry name" value="Aminotrans_3"/>
</dbReference>
<dbReference type="InterPro" id="IPR015424">
    <property type="entry name" value="PyrdxlP-dep_Trfase"/>
</dbReference>
<dbReference type="NCBIfam" id="NF002325">
    <property type="entry name" value="PRK01278.1"/>
    <property type="match status" value="1"/>
</dbReference>
<dbReference type="InterPro" id="IPR015422">
    <property type="entry name" value="PyrdxlP-dep_Trfase_small"/>
</dbReference>
<dbReference type="NCBIfam" id="NF002874">
    <property type="entry name" value="PRK03244.1"/>
    <property type="match status" value="1"/>
</dbReference>
<evidence type="ECO:0000256" key="1">
    <source>
        <dbReference type="ARBA" id="ARBA00022576"/>
    </source>
</evidence>
<comment type="caution">
    <text evidence="6">The sequence shown here is derived from an EMBL/GenBank/DDBJ whole genome shotgun (WGS) entry which is preliminary data.</text>
</comment>
<evidence type="ECO:0000256" key="5">
    <source>
        <dbReference type="HAMAP-Rule" id="MF_01107"/>
    </source>
</evidence>
<comment type="subcellular location">
    <subcellularLocation>
        <location evidence="5">Cytoplasm</location>
    </subcellularLocation>
</comment>
<keyword evidence="1 5" id="KW-0032">Aminotransferase</keyword>
<keyword evidence="5" id="KW-0963">Cytoplasm</keyword>
<dbReference type="PANTHER" id="PTHR11986:SF79">
    <property type="entry name" value="ACETYLORNITHINE AMINOTRANSFERASE, MITOCHONDRIAL"/>
    <property type="match status" value="1"/>
</dbReference>
<comment type="pathway">
    <text evidence="5">Amino-acid biosynthesis; L-arginine biosynthesis; N(2)-acetyl-L-ornithine from L-glutamate: step 4/4.</text>
</comment>
<feature type="binding site" evidence="5">
    <location>
        <position position="156"/>
    </location>
    <ligand>
        <name>pyridoxal 5'-phosphate</name>
        <dbReference type="ChEBI" id="CHEBI:597326"/>
    </ligand>
</feature>
<proteinExistence type="inferred from homology"/>
<comment type="catalytic activity">
    <reaction evidence="5">
        <text>N(2)-acetyl-L-ornithine + 2-oxoglutarate = N-acetyl-L-glutamate 5-semialdehyde + L-glutamate</text>
        <dbReference type="Rhea" id="RHEA:18049"/>
        <dbReference type="ChEBI" id="CHEBI:16810"/>
        <dbReference type="ChEBI" id="CHEBI:29123"/>
        <dbReference type="ChEBI" id="CHEBI:29985"/>
        <dbReference type="ChEBI" id="CHEBI:57805"/>
        <dbReference type="EC" id="2.6.1.11"/>
    </reaction>
</comment>
<feature type="binding site" evidence="5">
    <location>
        <position position="159"/>
    </location>
    <ligand>
        <name>N(2)-acetyl-L-ornithine</name>
        <dbReference type="ChEBI" id="CHEBI:57805"/>
    </ligand>
</feature>
<name>A0ABU2CJ06_9MICO</name>
<keyword evidence="2 5" id="KW-0028">Amino-acid biosynthesis</keyword>
<protein>
    <recommendedName>
        <fullName evidence="5">Acetylornithine aminotransferase</fullName>
        <shortName evidence="5">ACOAT</shortName>
        <ecNumber evidence="5">2.6.1.11</ecNumber>
    </recommendedName>
</protein>
<comment type="subunit">
    <text evidence="5">Homodimer.</text>
</comment>
<evidence type="ECO:0000256" key="3">
    <source>
        <dbReference type="ARBA" id="ARBA00022679"/>
    </source>
</evidence>
<gene>
    <name evidence="5" type="primary">argD</name>
    <name evidence="6" type="ORF">J2S48_000838</name>
</gene>
<evidence type="ECO:0000256" key="2">
    <source>
        <dbReference type="ARBA" id="ARBA00022605"/>
    </source>
</evidence>
<dbReference type="Pfam" id="PF00202">
    <property type="entry name" value="Aminotran_3"/>
    <property type="match status" value="1"/>
</dbReference>
<dbReference type="PIRSF" id="PIRSF000521">
    <property type="entry name" value="Transaminase_4ab_Lys_Orn"/>
    <property type="match status" value="1"/>
</dbReference>
<dbReference type="PANTHER" id="PTHR11986">
    <property type="entry name" value="AMINOTRANSFERASE CLASS III"/>
    <property type="match status" value="1"/>
</dbReference>
<sequence>MSTVIPQDASALSAHGSVAAWTERYTGAVMDTFGPPQRVLVRGEGAYVWDADGKRYLDLLGGIAVNSLGHAHPTLTAAISAQLGTLGHVSNFFGTPAQIALAETLLRAAEAPEGSRVFLTNSGTEAVEAAFKMTRRVASSSGLGTRTRVLALEGGFHGRSMGALALTAKAAYRDPFEPLPGGVEHLPFGDLAALDAAFSPQAIAERGEVAALVVEPVQGEAGVRSLPPGYLVAARRLTTTHGALLVLDEVQTGMGRCGSWFAYQQAEIGGGIVPDVVTVAKGLGGGFPVGAVIAYGAAANLLGRGQHGSTFGGNPVAAAAALTTIGVIERDGLLANVREVGALLRQEIEMCGSPLVKEVRGRGLLLAIVLHEPVAPQVARTALEAGFIVNAVAPDTIRLAPPLILTAEQAMDAARFFATLVVEPVETLADQSEEDDA</sequence>
<dbReference type="PROSITE" id="PS00600">
    <property type="entry name" value="AA_TRANSFER_CLASS_3"/>
    <property type="match status" value="1"/>
</dbReference>
<dbReference type="Proteomes" id="UP001183585">
    <property type="component" value="Unassembled WGS sequence"/>
</dbReference>
<dbReference type="GO" id="GO:0003992">
    <property type="term" value="F:N2-acetyl-L-ornithine:2-oxoglutarate 5-aminotransferase activity"/>
    <property type="evidence" value="ECO:0007669"/>
    <property type="project" value="UniProtKB-EC"/>
</dbReference>
<keyword evidence="5" id="KW-0055">Arginine biosynthesis</keyword>
<keyword evidence="7" id="KW-1185">Reference proteome</keyword>
<dbReference type="HAMAP" id="MF_01107">
    <property type="entry name" value="ArgD_aminotrans_3"/>
    <property type="match status" value="1"/>
</dbReference>
<dbReference type="InterPro" id="IPR015421">
    <property type="entry name" value="PyrdxlP-dep_Trfase_major"/>
</dbReference>
<dbReference type="InterPro" id="IPR049704">
    <property type="entry name" value="Aminotrans_3_PPA_site"/>
</dbReference>
<feature type="binding site" evidence="5">
    <location>
        <position position="309"/>
    </location>
    <ligand>
        <name>N(2)-acetyl-L-ornithine</name>
        <dbReference type="ChEBI" id="CHEBI:57805"/>
    </ligand>
</feature>
<dbReference type="SUPFAM" id="SSF53383">
    <property type="entry name" value="PLP-dependent transferases"/>
    <property type="match status" value="1"/>
</dbReference>
<dbReference type="RefSeq" id="WP_274994357.1">
    <property type="nucleotide sequence ID" value="NZ_JAJQQP010000006.1"/>
</dbReference>
<keyword evidence="4 5" id="KW-0663">Pyridoxal phosphate</keyword>
<dbReference type="EC" id="2.6.1.11" evidence="5"/>
<dbReference type="Gene3D" id="3.90.1150.10">
    <property type="entry name" value="Aspartate Aminotransferase, domain 1"/>
    <property type="match status" value="1"/>
</dbReference>
<comment type="miscellaneous">
    <text evidence="5">May also have succinyldiaminopimelate aminotransferase activity, thus carrying out the corresponding step in lysine biosynthesis.</text>
</comment>
<keyword evidence="3 5" id="KW-0808">Transferase</keyword>
<dbReference type="InterPro" id="IPR050103">
    <property type="entry name" value="Class-III_PLP-dep_AT"/>
</dbReference>
<dbReference type="EMBL" id="JAVDYE010000001">
    <property type="protein sequence ID" value="MDR7381323.1"/>
    <property type="molecule type" value="Genomic_DNA"/>
</dbReference>
<feature type="binding site" evidence="5">
    <location>
        <begin position="248"/>
        <end position="251"/>
    </location>
    <ligand>
        <name>pyridoxal 5'-phosphate</name>
        <dbReference type="ChEBI" id="CHEBI:597326"/>
    </ligand>
</feature>
<accession>A0ABU2CJ06</accession>
<comment type="similarity">
    <text evidence="5">Belongs to the class-III pyridoxal-phosphate-dependent aminotransferase family. ArgD subfamily.</text>
</comment>
<comment type="cofactor">
    <cofactor evidence="5">
        <name>pyridoxal 5'-phosphate</name>
        <dbReference type="ChEBI" id="CHEBI:597326"/>
    </cofactor>
    <text evidence="5">Binds 1 pyridoxal phosphate per subunit.</text>
</comment>
<dbReference type="InterPro" id="IPR004636">
    <property type="entry name" value="AcOrn/SuccOrn_fam"/>
</dbReference>
<evidence type="ECO:0000313" key="6">
    <source>
        <dbReference type="EMBL" id="MDR7381323.1"/>
    </source>
</evidence>
<evidence type="ECO:0000313" key="7">
    <source>
        <dbReference type="Proteomes" id="UP001183585"/>
    </source>
</evidence>
<reference evidence="6 7" key="1">
    <citation type="submission" date="2023-07" db="EMBL/GenBank/DDBJ databases">
        <title>Sequencing the genomes of 1000 actinobacteria strains.</title>
        <authorList>
            <person name="Klenk H.-P."/>
        </authorList>
    </citation>
    <scope>NUCLEOTIDE SEQUENCE [LARGE SCALE GENOMIC DNA]</scope>
    <source>
        <strain evidence="6 7">DSM 45554</strain>
    </source>
</reference>
<dbReference type="CDD" id="cd00610">
    <property type="entry name" value="OAT_like"/>
    <property type="match status" value="1"/>
</dbReference>
<evidence type="ECO:0000256" key="4">
    <source>
        <dbReference type="ARBA" id="ARBA00022898"/>
    </source>
</evidence>
<organism evidence="6 7">
    <name type="scientific">Promicromonospora iranensis</name>
    <dbReference type="NCBI Taxonomy" id="1105144"/>
    <lineage>
        <taxon>Bacteria</taxon>
        <taxon>Bacillati</taxon>
        <taxon>Actinomycetota</taxon>
        <taxon>Actinomycetes</taxon>
        <taxon>Micrococcales</taxon>
        <taxon>Promicromonosporaceae</taxon>
        <taxon>Promicromonospora</taxon>
    </lineage>
</organism>
<dbReference type="Gene3D" id="3.40.640.10">
    <property type="entry name" value="Type I PLP-dependent aspartate aminotransferase-like (Major domain)"/>
    <property type="match status" value="1"/>
</dbReference>
<dbReference type="NCBIfam" id="TIGR00707">
    <property type="entry name" value="argD"/>
    <property type="match status" value="1"/>
</dbReference>
<feature type="modified residue" description="N6-(pyridoxal phosphate)lysine" evidence="5">
    <location>
        <position position="281"/>
    </location>
</feature>
<feature type="binding site" evidence="5">
    <location>
        <begin position="123"/>
        <end position="124"/>
    </location>
    <ligand>
        <name>pyridoxal 5'-phosphate</name>
        <dbReference type="ChEBI" id="CHEBI:597326"/>
    </ligand>
</feature>